<evidence type="ECO:0000256" key="13">
    <source>
        <dbReference type="ARBA" id="ARBA00023136"/>
    </source>
</evidence>
<comment type="catalytic activity">
    <reaction evidence="18 19">
        <text>alpha-ribazole 5'-phosphate + adenosylcob(III)inamide-GDP = adenosylcob(III)alamin 5'-phosphate + GMP + H(+)</text>
        <dbReference type="Rhea" id="RHEA:23560"/>
        <dbReference type="ChEBI" id="CHEBI:15378"/>
        <dbReference type="ChEBI" id="CHEBI:57918"/>
        <dbReference type="ChEBI" id="CHEBI:58115"/>
        <dbReference type="ChEBI" id="CHEBI:60487"/>
        <dbReference type="ChEBI" id="CHEBI:60493"/>
        <dbReference type="EC" id="2.7.8.26"/>
    </reaction>
</comment>
<dbReference type="AlphaFoldDB" id="A0A2N5CPN6"/>
<evidence type="ECO:0000256" key="3">
    <source>
        <dbReference type="ARBA" id="ARBA00004663"/>
    </source>
</evidence>
<comment type="subcellular location">
    <subcellularLocation>
        <location evidence="2 19">Cell membrane</location>
        <topology evidence="2 19">Multi-pass membrane protein</topology>
    </subcellularLocation>
</comment>
<comment type="function">
    <text evidence="14 19">Joins adenosylcobinamide-GDP and alpha-ribazole to generate adenosylcobalamin (Ado-cobalamin). Also synthesizes adenosylcobalamin 5'-phosphate from adenosylcobinamide-GDP and alpha-ribazole 5'-phosphate.</text>
</comment>
<accession>A0A2N5CPN6</accession>
<evidence type="ECO:0000256" key="4">
    <source>
        <dbReference type="ARBA" id="ARBA00010561"/>
    </source>
</evidence>
<dbReference type="Proteomes" id="UP000234483">
    <property type="component" value="Unassembled WGS sequence"/>
</dbReference>
<evidence type="ECO:0000256" key="2">
    <source>
        <dbReference type="ARBA" id="ARBA00004651"/>
    </source>
</evidence>
<organism evidence="21 22">
    <name type="scientific">Caulobacter flavus</name>
    <dbReference type="NCBI Taxonomy" id="1679497"/>
    <lineage>
        <taxon>Bacteria</taxon>
        <taxon>Pseudomonadati</taxon>
        <taxon>Pseudomonadota</taxon>
        <taxon>Alphaproteobacteria</taxon>
        <taxon>Caulobacterales</taxon>
        <taxon>Caulobacteraceae</taxon>
        <taxon>Caulobacter</taxon>
    </lineage>
</organism>
<feature type="transmembrane region" description="Helical" evidence="19">
    <location>
        <begin position="40"/>
        <end position="60"/>
    </location>
</feature>
<comment type="catalytic activity">
    <reaction evidence="17 19">
        <text>alpha-ribazole + adenosylcob(III)inamide-GDP = adenosylcob(III)alamin + GMP + H(+)</text>
        <dbReference type="Rhea" id="RHEA:16049"/>
        <dbReference type="ChEBI" id="CHEBI:10329"/>
        <dbReference type="ChEBI" id="CHEBI:15378"/>
        <dbReference type="ChEBI" id="CHEBI:18408"/>
        <dbReference type="ChEBI" id="CHEBI:58115"/>
        <dbReference type="ChEBI" id="CHEBI:60487"/>
        <dbReference type="EC" id="2.7.8.26"/>
    </reaction>
</comment>
<evidence type="ECO:0000256" key="12">
    <source>
        <dbReference type="ARBA" id="ARBA00022989"/>
    </source>
</evidence>
<dbReference type="GO" id="GO:0008818">
    <property type="term" value="F:cobalamin 5'-phosphate synthase activity"/>
    <property type="evidence" value="ECO:0007669"/>
    <property type="project" value="UniProtKB-UniRule"/>
</dbReference>
<evidence type="ECO:0000313" key="20">
    <source>
        <dbReference type="EMBL" id="AYV49680.1"/>
    </source>
</evidence>
<reference evidence="21 22" key="1">
    <citation type="submission" date="2017-12" db="EMBL/GenBank/DDBJ databases">
        <title>The genome sequence of Caulobacter flavus CGMCC1 15093.</title>
        <authorList>
            <person name="Gao J."/>
            <person name="Mao X."/>
            <person name="Sun J."/>
        </authorList>
    </citation>
    <scope>NUCLEOTIDE SEQUENCE [LARGE SCALE GENOMIC DNA]</scope>
    <source>
        <strain evidence="21 22">CGMCC1 15093</strain>
    </source>
</reference>
<keyword evidence="13 19" id="KW-0472">Membrane</keyword>
<evidence type="ECO:0000256" key="14">
    <source>
        <dbReference type="ARBA" id="ARBA00025228"/>
    </source>
</evidence>
<dbReference type="InterPro" id="IPR003805">
    <property type="entry name" value="CobS"/>
</dbReference>
<sequence>MGRQVQLLLCAVQFLTRLPTPSLRGFEPDWITRSARYFPLVGLLVGGLGALVLLAAAQIWNGWVPALLALGAGLLLTGGFHEDGLADAADGLGGGQTPERRLEIMKDSRVGTYGVLALIVVLGAKAATLASLAPMDAALALLAAHGIGRLAAVATMTALPHVSDRADAKYKPAPDGVKPLEVLVAAILGLWPLLLAPPIGALAAVGLAAVFAVAMALLARRLIGGYVGDVLGAVEQLAELGALLGLAAVLA</sequence>
<protein>
    <recommendedName>
        <fullName evidence="6 19">Adenosylcobinamide-GDP ribazoletransferase</fullName>
        <ecNumber evidence="5 19">2.7.8.26</ecNumber>
    </recommendedName>
    <alternativeName>
        <fullName evidence="16 19">Cobalamin synthase</fullName>
    </alternativeName>
    <alternativeName>
        <fullName evidence="15 19">Cobalamin-5'-phosphate synthase</fullName>
    </alternativeName>
</protein>
<dbReference type="GO" id="GO:0005886">
    <property type="term" value="C:plasma membrane"/>
    <property type="evidence" value="ECO:0007669"/>
    <property type="project" value="UniProtKB-SubCell"/>
</dbReference>
<dbReference type="PANTHER" id="PTHR34148">
    <property type="entry name" value="ADENOSYLCOBINAMIDE-GDP RIBAZOLETRANSFERASE"/>
    <property type="match status" value="1"/>
</dbReference>
<keyword evidence="12 19" id="KW-1133">Transmembrane helix</keyword>
<dbReference type="NCBIfam" id="TIGR00317">
    <property type="entry name" value="cobS"/>
    <property type="match status" value="1"/>
</dbReference>
<evidence type="ECO:0000256" key="15">
    <source>
        <dbReference type="ARBA" id="ARBA00032605"/>
    </source>
</evidence>
<evidence type="ECO:0000256" key="1">
    <source>
        <dbReference type="ARBA" id="ARBA00001946"/>
    </source>
</evidence>
<evidence type="ECO:0000256" key="16">
    <source>
        <dbReference type="ARBA" id="ARBA00032853"/>
    </source>
</evidence>
<dbReference type="Pfam" id="PF02654">
    <property type="entry name" value="CobS"/>
    <property type="match status" value="1"/>
</dbReference>
<keyword evidence="10 19" id="KW-0812">Transmembrane</keyword>
<dbReference type="HAMAP" id="MF_00719">
    <property type="entry name" value="CobS"/>
    <property type="match status" value="1"/>
</dbReference>
<evidence type="ECO:0000256" key="6">
    <source>
        <dbReference type="ARBA" id="ARBA00015850"/>
    </source>
</evidence>
<keyword evidence="7 19" id="KW-1003">Cell membrane</keyword>
<evidence type="ECO:0000313" key="22">
    <source>
        <dbReference type="Proteomes" id="UP000234483"/>
    </source>
</evidence>
<comment type="caution">
    <text evidence="19">Lacks conserved residue(s) required for the propagation of feature annotation.</text>
</comment>
<name>A0A2N5CPN6_9CAUL</name>
<evidence type="ECO:0000256" key="17">
    <source>
        <dbReference type="ARBA" id="ARBA00048623"/>
    </source>
</evidence>
<comment type="cofactor">
    <cofactor evidence="1 19">
        <name>Mg(2+)</name>
        <dbReference type="ChEBI" id="CHEBI:18420"/>
    </cofactor>
</comment>
<evidence type="ECO:0000256" key="7">
    <source>
        <dbReference type="ARBA" id="ARBA00022475"/>
    </source>
</evidence>
<gene>
    <name evidence="19 21" type="primary">cobS</name>
    <name evidence="20" type="ORF">C1707_20765</name>
    <name evidence="21" type="ORF">CFHF_20305</name>
</gene>
<evidence type="ECO:0000256" key="19">
    <source>
        <dbReference type="HAMAP-Rule" id="MF_00719"/>
    </source>
</evidence>
<feature type="transmembrane region" description="Helical" evidence="19">
    <location>
        <begin position="110"/>
        <end position="132"/>
    </location>
</feature>
<evidence type="ECO:0000256" key="8">
    <source>
        <dbReference type="ARBA" id="ARBA00022573"/>
    </source>
</evidence>
<dbReference type="UniPathway" id="UPA00148">
    <property type="reaction ID" value="UER00238"/>
</dbReference>
<keyword evidence="11 19" id="KW-0460">Magnesium</keyword>
<evidence type="ECO:0000313" key="21">
    <source>
        <dbReference type="EMBL" id="PLR08884.1"/>
    </source>
</evidence>
<dbReference type="OrthoDB" id="9794626at2"/>
<feature type="transmembrane region" description="Helical" evidence="19">
    <location>
        <begin position="202"/>
        <end position="219"/>
    </location>
</feature>
<dbReference type="EMBL" id="PJRQ01000041">
    <property type="protein sequence ID" value="PLR08884.1"/>
    <property type="molecule type" value="Genomic_DNA"/>
</dbReference>
<dbReference type="GO" id="GO:0051073">
    <property type="term" value="F:adenosylcobinamide-GDP ribazoletransferase activity"/>
    <property type="evidence" value="ECO:0007669"/>
    <property type="project" value="UniProtKB-UniRule"/>
</dbReference>
<dbReference type="GO" id="GO:0009236">
    <property type="term" value="P:cobalamin biosynthetic process"/>
    <property type="evidence" value="ECO:0007669"/>
    <property type="project" value="UniProtKB-UniRule"/>
</dbReference>
<comment type="pathway">
    <text evidence="3 19">Cofactor biosynthesis; adenosylcobalamin biosynthesis; adenosylcobalamin from cob(II)yrinate a,c-diamide: step 7/7.</text>
</comment>
<dbReference type="EMBL" id="CP026100">
    <property type="protein sequence ID" value="AYV49680.1"/>
    <property type="molecule type" value="Genomic_DNA"/>
</dbReference>
<reference evidence="20 23" key="2">
    <citation type="submission" date="2018-01" db="EMBL/GenBank/DDBJ databases">
        <title>Complete genome sequence of Caulobacter flavus RHGG3.</title>
        <authorList>
            <person name="Yang E."/>
        </authorList>
    </citation>
    <scope>NUCLEOTIDE SEQUENCE [LARGE SCALE GENOMIC DNA]</scope>
    <source>
        <strain evidence="20 23">RHGG3</strain>
    </source>
</reference>
<keyword evidence="8 19" id="KW-0169">Cobalamin biosynthesis</keyword>
<evidence type="ECO:0000256" key="5">
    <source>
        <dbReference type="ARBA" id="ARBA00013200"/>
    </source>
</evidence>
<dbReference type="PANTHER" id="PTHR34148:SF1">
    <property type="entry name" value="ADENOSYLCOBINAMIDE-GDP RIBAZOLETRANSFERASE"/>
    <property type="match status" value="1"/>
</dbReference>
<evidence type="ECO:0000256" key="11">
    <source>
        <dbReference type="ARBA" id="ARBA00022842"/>
    </source>
</evidence>
<evidence type="ECO:0000256" key="10">
    <source>
        <dbReference type="ARBA" id="ARBA00022692"/>
    </source>
</evidence>
<dbReference type="EC" id="2.7.8.26" evidence="5 19"/>
<proteinExistence type="inferred from homology"/>
<dbReference type="Proteomes" id="UP000281192">
    <property type="component" value="Chromosome"/>
</dbReference>
<keyword evidence="23" id="KW-1185">Reference proteome</keyword>
<evidence type="ECO:0000313" key="23">
    <source>
        <dbReference type="Proteomes" id="UP000281192"/>
    </source>
</evidence>
<evidence type="ECO:0000256" key="18">
    <source>
        <dbReference type="ARBA" id="ARBA00049504"/>
    </source>
</evidence>
<keyword evidence="9 19" id="KW-0808">Transferase</keyword>
<dbReference type="KEGG" id="cfh:C1707_20765"/>
<evidence type="ECO:0000256" key="9">
    <source>
        <dbReference type="ARBA" id="ARBA00022679"/>
    </source>
</evidence>
<comment type="similarity">
    <text evidence="4 19">Belongs to the CobS family.</text>
</comment>